<reference evidence="1 2" key="1">
    <citation type="submission" date="2024-02" db="EMBL/GenBank/DDBJ databases">
        <title>Chromosome-scale genome assembly of the rough periwinkle Littorina saxatilis.</title>
        <authorList>
            <person name="De Jode A."/>
            <person name="Faria R."/>
            <person name="Formenti G."/>
            <person name="Sims Y."/>
            <person name="Smith T.P."/>
            <person name="Tracey A."/>
            <person name="Wood J.M.D."/>
            <person name="Zagrodzka Z.B."/>
            <person name="Johannesson K."/>
            <person name="Butlin R.K."/>
            <person name="Leder E.H."/>
        </authorList>
    </citation>
    <scope>NUCLEOTIDE SEQUENCE [LARGE SCALE GENOMIC DNA]</scope>
    <source>
        <strain evidence="1">Snail1</strain>
        <tissue evidence="1">Muscle</tissue>
    </source>
</reference>
<organism evidence="1 2">
    <name type="scientific">Littorina saxatilis</name>
    <dbReference type="NCBI Taxonomy" id="31220"/>
    <lineage>
        <taxon>Eukaryota</taxon>
        <taxon>Metazoa</taxon>
        <taxon>Spiralia</taxon>
        <taxon>Lophotrochozoa</taxon>
        <taxon>Mollusca</taxon>
        <taxon>Gastropoda</taxon>
        <taxon>Caenogastropoda</taxon>
        <taxon>Littorinimorpha</taxon>
        <taxon>Littorinoidea</taxon>
        <taxon>Littorinidae</taxon>
        <taxon>Littorina</taxon>
    </lineage>
</organism>
<keyword evidence="2" id="KW-1185">Reference proteome</keyword>
<proteinExistence type="predicted"/>
<evidence type="ECO:0008006" key="3">
    <source>
        <dbReference type="Google" id="ProtNLM"/>
    </source>
</evidence>
<gene>
    <name evidence="1" type="ORF">V1264_005174</name>
</gene>
<dbReference type="Proteomes" id="UP001374579">
    <property type="component" value="Unassembled WGS sequence"/>
</dbReference>
<sequence length="162" mass="19067">MTAFMMLEYAERRNLRRNRIFRDRIHPVDKYDDVDLYRKFRFRRQDIMDLTDEVADDVLLTSRRGARLPSLQVCLALRFFACGTFQDVCAELIGVSQPTASRTITRVTNAFLRHCPEWIRIPTLEEARRTKDTIFLPAQLAKCVWIYRLHACSHSGTNSQRI</sequence>
<dbReference type="EMBL" id="JBAMIC010000014">
    <property type="protein sequence ID" value="KAK7095809.1"/>
    <property type="molecule type" value="Genomic_DNA"/>
</dbReference>
<comment type="caution">
    <text evidence="1">The sequence shown here is derived from an EMBL/GenBank/DDBJ whole genome shotgun (WGS) entry which is preliminary data.</text>
</comment>
<name>A0AAN9G5U1_9CAEN</name>
<dbReference type="AlphaFoldDB" id="A0AAN9G5U1"/>
<accession>A0AAN9G5U1</accession>
<evidence type="ECO:0000313" key="1">
    <source>
        <dbReference type="EMBL" id="KAK7095809.1"/>
    </source>
</evidence>
<protein>
    <recommendedName>
        <fullName evidence="3">Nuclease HARBI1</fullName>
    </recommendedName>
</protein>
<evidence type="ECO:0000313" key="2">
    <source>
        <dbReference type="Proteomes" id="UP001374579"/>
    </source>
</evidence>